<feature type="domain" description="Ribosome maturation factor RimP C-terminal" evidence="5">
    <location>
        <begin position="85"/>
        <end position="150"/>
    </location>
</feature>
<name>A0A4Z0WF99_9GAMM</name>
<dbReference type="InterPro" id="IPR035956">
    <property type="entry name" value="RimP_N_sf"/>
</dbReference>
<evidence type="ECO:0000256" key="2">
    <source>
        <dbReference type="ARBA" id="ARBA00022517"/>
    </source>
</evidence>
<dbReference type="GO" id="GO:0006412">
    <property type="term" value="P:translation"/>
    <property type="evidence" value="ECO:0007669"/>
    <property type="project" value="TreeGrafter"/>
</dbReference>
<proteinExistence type="inferred from homology"/>
<evidence type="ECO:0000259" key="5">
    <source>
        <dbReference type="Pfam" id="PF17384"/>
    </source>
</evidence>
<dbReference type="PANTHER" id="PTHR33867">
    <property type="entry name" value="RIBOSOME MATURATION FACTOR RIMP"/>
    <property type="match status" value="1"/>
</dbReference>
<keyword evidence="2 3" id="KW-0690">Ribosome biogenesis</keyword>
<dbReference type="Pfam" id="PF02576">
    <property type="entry name" value="RimP_N"/>
    <property type="match status" value="1"/>
</dbReference>
<dbReference type="EMBL" id="SRMF01000002">
    <property type="protein sequence ID" value="TGG94122.1"/>
    <property type="molecule type" value="Genomic_DNA"/>
</dbReference>
<dbReference type="SUPFAM" id="SSF75420">
    <property type="entry name" value="YhbC-like, N-terminal domain"/>
    <property type="match status" value="1"/>
</dbReference>
<reference evidence="6 7" key="1">
    <citation type="submission" date="2019-04" db="EMBL/GenBank/DDBJ databases">
        <title>Natronospirillum operosus gen. nov., sp. nov., a haloalkaliphilic satellite isolated from decaying biomass of laboratory culture of cyanobacterium Geitlerinema sp. and proposal of Natronospirillaceae fam. nov. and Saccharospirillaceae fam. nov.</title>
        <authorList>
            <person name="Kevbrin V."/>
            <person name="Boltyanskaya Y."/>
            <person name="Koziaeva V."/>
            <person name="Grouzdev D.S."/>
            <person name="Park M."/>
            <person name="Cho J."/>
        </authorList>
    </citation>
    <scope>NUCLEOTIDE SEQUENCE [LARGE SCALE GENOMIC DNA]</scope>
    <source>
        <strain evidence="6 7">G-116</strain>
    </source>
</reference>
<comment type="similarity">
    <text evidence="3">Belongs to the RimP family.</text>
</comment>
<dbReference type="CDD" id="cd01734">
    <property type="entry name" value="YlxS_C"/>
    <property type="match status" value="1"/>
</dbReference>
<comment type="caution">
    <text evidence="6">The sequence shown here is derived from an EMBL/GenBank/DDBJ whole genome shotgun (WGS) entry which is preliminary data.</text>
</comment>
<dbReference type="Gene3D" id="2.30.30.180">
    <property type="entry name" value="Ribosome maturation factor RimP, C-terminal domain"/>
    <property type="match status" value="1"/>
</dbReference>
<evidence type="ECO:0000259" key="4">
    <source>
        <dbReference type="Pfam" id="PF02576"/>
    </source>
</evidence>
<dbReference type="InterPro" id="IPR036847">
    <property type="entry name" value="RimP_C_sf"/>
</dbReference>
<dbReference type="OrthoDB" id="9805006at2"/>
<feature type="domain" description="Ribosome maturation factor RimP N-terminal" evidence="4">
    <location>
        <begin position="10"/>
        <end position="82"/>
    </location>
</feature>
<keyword evidence="7" id="KW-1185">Reference proteome</keyword>
<dbReference type="Pfam" id="PF17384">
    <property type="entry name" value="DUF150_C"/>
    <property type="match status" value="1"/>
</dbReference>
<comment type="function">
    <text evidence="3">Required for maturation of 30S ribosomal subunits.</text>
</comment>
<protein>
    <recommendedName>
        <fullName evidence="3">Ribosome maturation factor RimP</fullName>
    </recommendedName>
</protein>
<sequence length="152" mass="17058">MAKADTVSAICQPVVEGLGFELWGIDYLAQGRHSTLRVYIDHPEGITVDHCAEVSHQLAAVLDVEDPITNAYTLEVSSPGMDRPLFKAEHYLQFVGAWANLKLRFPFEGKRRYRGVIQGVEEDSVVLLVEDHELLLPLEQIDKANIVPEFDD</sequence>
<dbReference type="PANTHER" id="PTHR33867:SF1">
    <property type="entry name" value="RIBOSOME MATURATION FACTOR RIMP"/>
    <property type="match status" value="1"/>
</dbReference>
<dbReference type="SUPFAM" id="SSF74942">
    <property type="entry name" value="YhbC-like, C-terminal domain"/>
    <property type="match status" value="1"/>
</dbReference>
<dbReference type="GO" id="GO:0000028">
    <property type="term" value="P:ribosomal small subunit assembly"/>
    <property type="evidence" value="ECO:0007669"/>
    <property type="project" value="TreeGrafter"/>
</dbReference>
<organism evidence="6 7">
    <name type="scientific">Natronospirillum operosum</name>
    <dbReference type="NCBI Taxonomy" id="2759953"/>
    <lineage>
        <taxon>Bacteria</taxon>
        <taxon>Pseudomonadati</taxon>
        <taxon>Pseudomonadota</taxon>
        <taxon>Gammaproteobacteria</taxon>
        <taxon>Oceanospirillales</taxon>
        <taxon>Natronospirillaceae</taxon>
        <taxon>Natronospirillum</taxon>
    </lineage>
</organism>
<evidence type="ECO:0000313" key="7">
    <source>
        <dbReference type="Proteomes" id="UP000297475"/>
    </source>
</evidence>
<dbReference type="RefSeq" id="WP_135482690.1">
    <property type="nucleotide sequence ID" value="NZ_SRMF01000002.1"/>
</dbReference>
<evidence type="ECO:0000313" key="6">
    <source>
        <dbReference type="EMBL" id="TGG94122.1"/>
    </source>
</evidence>
<comment type="subcellular location">
    <subcellularLocation>
        <location evidence="3">Cytoplasm</location>
    </subcellularLocation>
</comment>
<dbReference type="HAMAP" id="MF_01077">
    <property type="entry name" value="RimP"/>
    <property type="match status" value="1"/>
</dbReference>
<evidence type="ECO:0000256" key="3">
    <source>
        <dbReference type="HAMAP-Rule" id="MF_01077"/>
    </source>
</evidence>
<dbReference type="AlphaFoldDB" id="A0A4Z0WF99"/>
<dbReference type="FunFam" id="3.30.300.70:FF:000001">
    <property type="entry name" value="Ribosome maturation factor RimP"/>
    <property type="match status" value="1"/>
</dbReference>
<evidence type="ECO:0000256" key="1">
    <source>
        <dbReference type="ARBA" id="ARBA00022490"/>
    </source>
</evidence>
<dbReference type="InterPro" id="IPR028998">
    <property type="entry name" value="RimP_C"/>
</dbReference>
<keyword evidence="1 3" id="KW-0963">Cytoplasm</keyword>
<dbReference type="GO" id="GO:0005829">
    <property type="term" value="C:cytosol"/>
    <property type="evidence" value="ECO:0007669"/>
    <property type="project" value="TreeGrafter"/>
</dbReference>
<dbReference type="InterPro" id="IPR028989">
    <property type="entry name" value="RimP_N"/>
</dbReference>
<dbReference type="InterPro" id="IPR003728">
    <property type="entry name" value="Ribosome_maturation_RimP"/>
</dbReference>
<accession>A0A4Z0WF99</accession>
<gene>
    <name evidence="3 6" type="primary">rimP</name>
    <name evidence="6" type="ORF">E4656_08070</name>
</gene>
<dbReference type="Gene3D" id="3.30.300.70">
    <property type="entry name" value="RimP-like superfamily, N-terminal"/>
    <property type="match status" value="1"/>
</dbReference>
<dbReference type="NCBIfam" id="NF000927">
    <property type="entry name" value="PRK00092.1-1"/>
    <property type="match status" value="1"/>
</dbReference>
<dbReference type="Proteomes" id="UP000297475">
    <property type="component" value="Unassembled WGS sequence"/>
</dbReference>